<sequence>MQGLNFQIQKPVTPSAPNRMDIACFIGLVNFRENIQPTEIYKWLYEQGWMNSREREGYLATYHRESAEELRDVPVPVESWEEFSRLFAWEGGAGGSDDNTGATGYLSAAVRSFFAQGGRKCYVVRVDDGLSLKAKKTERLQLVEKIIPGYPAGISVNRSDRTSWKGIGHVLGLPDVSIVCVPDLPALMQLDNSKIITQAPELSHTPEEQFVECSEVYDEEVQDNSVDGIFAPRCDLNGYKIWGEIVHILTVFIARYRIDIQLIVAVPLPSESSTADKDLLGFMHRQLWLSGSVDMNQSVASAFLQLSYPWLKTPGSQMLAENIEPPDGAIAGMLARNALIRGAYRSASGINQTDIQDIYPRLSREEMYAKWNSAAINASPQANLADRVSLFGYTPEGVELLSDVTTSNITLYRSANVNRIISLVIRSATDAGDEFVFETNGEALWSEINRRLNALLRLLYDLGALRGKQPENAFLVRCGRNTMTQNDIDSGRVIAEIHIEPAASIETIDVILSMNRSGKITLLAQGVKDKVA</sequence>
<dbReference type="PANTHER" id="PTHR35861">
    <property type="match status" value="1"/>
</dbReference>
<gene>
    <name evidence="1" type="ORF">MNBD_GAMMA09-513</name>
</gene>
<evidence type="ECO:0000313" key="1">
    <source>
        <dbReference type="EMBL" id="VAW63270.1"/>
    </source>
</evidence>
<dbReference type="PANTHER" id="PTHR35861:SF1">
    <property type="entry name" value="PHAGE TAIL SHEATH PROTEIN"/>
    <property type="match status" value="1"/>
</dbReference>
<accession>A0A3B0XF83</accession>
<evidence type="ECO:0008006" key="2">
    <source>
        <dbReference type="Google" id="ProtNLM"/>
    </source>
</evidence>
<proteinExistence type="predicted"/>
<dbReference type="AlphaFoldDB" id="A0A3B0XF83"/>
<dbReference type="Gene3D" id="3.40.50.11780">
    <property type="match status" value="2"/>
</dbReference>
<organism evidence="1">
    <name type="scientific">hydrothermal vent metagenome</name>
    <dbReference type="NCBI Taxonomy" id="652676"/>
    <lineage>
        <taxon>unclassified sequences</taxon>
        <taxon>metagenomes</taxon>
        <taxon>ecological metagenomes</taxon>
    </lineage>
</organism>
<dbReference type="InterPro" id="IPR052042">
    <property type="entry name" value="Tail_sheath_structural"/>
</dbReference>
<protein>
    <recommendedName>
        <fullName evidence="2">Phage tail sheath protein FI</fullName>
    </recommendedName>
</protein>
<reference evidence="1" key="1">
    <citation type="submission" date="2018-06" db="EMBL/GenBank/DDBJ databases">
        <authorList>
            <person name="Zhirakovskaya E."/>
        </authorList>
    </citation>
    <scope>NUCLEOTIDE SEQUENCE</scope>
</reference>
<name>A0A3B0XF83_9ZZZZ</name>
<dbReference type="EMBL" id="UOFI01000040">
    <property type="protein sequence ID" value="VAW63270.1"/>
    <property type="molecule type" value="Genomic_DNA"/>
</dbReference>